<feature type="domain" description="Tyr recombinase" evidence="2">
    <location>
        <begin position="251"/>
        <end position="426"/>
    </location>
</feature>
<dbReference type="PROSITE" id="PS51898">
    <property type="entry name" value="TYR_RECOMBINASE"/>
    <property type="match status" value="1"/>
</dbReference>
<keyword evidence="1" id="KW-0233">DNA recombination</keyword>
<dbReference type="InterPro" id="IPR002104">
    <property type="entry name" value="Integrase_catalytic"/>
</dbReference>
<dbReference type="RefSeq" id="WP_226937323.1">
    <property type="nucleotide sequence ID" value="NZ_JACDXX010000022.1"/>
</dbReference>
<reference evidence="3 4" key="1">
    <citation type="submission" date="2020-07" db="EMBL/GenBank/DDBJ databases">
        <title>Pseudogemmobacter sp. nov., isolated from poultry manure in Taiwan.</title>
        <authorList>
            <person name="Lin S.-Y."/>
            <person name="Tang Y.-S."/>
            <person name="Young C.-C."/>
        </authorList>
    </citation>
    <scope>NUCLEOTIDE SEQUENCE [LARGE SCALE GENOMIC DNA]</scope>
    <source>
        <strain evidence="3 4">CC-YST710</strain>
    </source>
</reference>
<accession>A0ABS8CR57</accession>
<evidence type="ECO:0000313" key="3">
    <source>
        <dbReference type="EMBL" id="MCB5411892.1"/>
    </source>
</evidence>
<dbReference type="Proteomes" id="UP001198571">
    <property type="component" value="Unassembled WGS sequence"/>
</dbReference>
<name>A0ABS8CR57_9RHOB</name>
<organism evidence="3 4">
    <name type="scientific">Pseudogemmobacter faecipullorum</name>
    <dbReference type="NCBI Taxonomy" id="2755041"/>
    <lineage>
        <taxon>Bacteria</taxon>
        <taxon>Pseudomonadati</taxon>
        <taxon>Pseudomonadota</taxon>
        <taxon>Alphaproteobacteria</taxon>
        <taxon>Rhodobacterales</taxon>
        <taxon>Paracoccaceae</taxon>
        <taxon>Pseudogemmobacter</taxon>
    </lineage>
</organism>
<dbReference type="InterPro" id="IPR011010">
    <property type="entry name" value="DNA_brk_join_enz"/>
</dbReference>
<protein>
    <submittedName>
        <fullName evidence="3">Tyrosine-type recombinase/integrase</fullName>
    </submittedName>
</protein>
<dbReference type="Pfam" id="PF00589">
    <property type="entry name" value="Phage_integrase"/>
    <property type="match status" value="1"/>
</dbReference>
<evidence type="ECO:0000256" key="1">
    <source>
        <dbReference type="ARBA" id="ARBA00023172"/>
    </source>
</evidence>
<dbReference type="SUPFAM" id="SSF56349">
    <property type="entry name" value="DNA breaking-rejoining enzymes"/>
    <property type="match status" value="1"/>
</dbReference>
<keyword evidence="4" id="KW-1185">Reference proteome</keyword>
<dbReference type="Gene3D" id="1.10.443.10">
    <property type="entry name" value="Intergrase catalytic core"/>
    <property type="match status" value="1"/>
</dbReference>
<proteinExistence type="predicted"/>
<evidence type="ECO:0000259" key="2">
    <source>
        <dbReference type="PROSITE" id="PS51898"/>
    </source>
</evidence>
<gene>
    <name evidence="3" type="ORF">H0485_18025</name>
</gene>
<sequence length="430" mass="48204">MAIQTRNGSVKGTLYLYKRVPKRYASVEPRQFVWISLHTDSPSVAKTKEAATWEQMLAAWEAKLAGDSADADQRFAAARDLAEARGFRYMRADQVAKLPVEELRDRFAAVPGFKDRPDSPDLLEASALLGGAKEPPLTVTKALDLYWTLAKDKILGKSEDQIRRWKNPRIKAVKNFVAVVGDKAMKDITGDDMLDFRNWWMERLEEEDLTPNSANKDLIHLGDTLKTVNRMKRLGLVLPLTDLAFKEGDAKVRPPFSAKWITEKLAAPGALDGLNPEARAILLVMVNTGCRPSELAALSANTIRLAHNVPHISIEPEGRQVKSKYAKRTIPLLGISLDALRAFPEGFPRYRESSASLSATINKFLRENGLMESPDHTLYSLRHAFEDRMLAAGIDDRIRRDLFGHRLNRERYGDGATLEHKQQLLQAAAL</sequence>
<dbReference type="EMBL" id="JACDXX010000022">
    <property type="protein sequence ID" value="MCB5411892.1"/>
    <property type="molecule type" value="Genomic_DNA"/>
</dbReference>
<comment type="caution">
    <text evidence="3">The sequence shown here is derived from an EMBL/GenBank/DDBJ whole genome shotgun (WGS) entry which is preliminary data.</text>
</comment>
<evidence type="ECO:0000313" key="4">
    <source>
        <dbReference type="Proteomes" id="UP001198571"/>
    </source>
</evidence>
<dbReference type="InterPro" id="IPR013762">
    <property type="entry name" value="Integrase-like_cat_sf"/>
</dbReference>